<feature type="compositionally biased region" description="Low complexity" evidence="1">
    <location>
        <begin position="437"/>
        <end position="473"/>
    </location>
</feature>
<dbReference type="GeneID" id="66986921"/>
<dbReference type="AlphaFoldDB" id="A0A7R7VXG6"/>
<feature type="compositionally biased region" description="Polar residues" evidence="1">
    <location>
        <begin position="400"/>
        <end position="413"/>
    </location>
</feature>
<organism evidence="2 3">
    <name type="scientific">Aspergillus chevalieri</name>
    <name type="common">Eurotium chevalieri</name>
    <dbReference type="NCBI Taxonomy" id="182096"/>
    <lineage>
        <taxon>Eukaryota</taxon>
        <taxon>Fungi</taxon>
        <taxon>Dikarya</taxon>
        <taxon>Ascomycota</taxon>
        <taxon>Pezizomycotina</taxon>
        <taxon>Eurotiomycetes</taxon>
        <taxon>Eurotiomycetidae</taxon>
        <taxon>Eurotiales</taxon>
        <taxon>Aspergillaceae</taxon>
        <taxon>Aspergillus</taxon>
        <taxon>Aspergillus subgen. Aspergillus</taxon>
    </lineage>
</organism>
<evidence type="ECO:0000313" key="3">
    <source>
        <dbReference type="Proteomes" id="UP000637239"/>
    </source>
</evidence>
<reference evidence="2" key="2">
    <citation type="submission" date="2021-02" db="EMBL/GenBank/DDBJ databases">
        <title>Aspergillus chevalieri M1 genome sequence.</title>
        <authorList>
            <person name="Kadooka C."/>
            <person name="Mori K."/>
            <person name="Futagami T."/>
        </authorList>
    </citation>
    <scope>NUCLEOTIDE SEQUENCE</scope>
    <source>
        <strain evidence="2">M1</strain>
    </source>
</reference>
<protein>
    <submittedName>
        <fullName evidence="2">Uncharacterized protein</fullName>
    </submittedName>
</protein>
<feature type="compositionally biased region" description="Basic and acidic residues" evidence="1">
    <location>
        <begin position="364"/>
        <end position="374"/>
    </location>
</feature>
<feature type="region of interest" description="Disordered" evidence="1">
    <location>
        <begin position="359"/>
        <end position="509"/>
    </location>
</feature>
<feature type="compositionally biased region" description="Pro residues" evidence="1">
    <location>
        <begin position="415"/>
        <end position="431"/>
    </location>
</feature>
<keyword evidence="3" id="KW-1185">Reference proteome</keyword>
<name>A0A7R7VXG6_ASPCH</name>
<feature type="region of interest" description="Disordered" evidence="1">
    <location>
        <begin position="65"/>
        <end position="147"/>
    </location>
</feature>
<evidence type="ECO:0000313" key="2">
    <source>
        <dbReference type="EMBL" id="BCR92572.1"/>
    </source>
</evidence>
<feature type="compositionally biased region" description="Basic residues" evidence="1">
    <location>
        <begin position="383"/>
        <end position="392"/>
    </location>
</feature>
<dbReference type="Proteomes" id="UP000637239">
    <property type="component" value="Chromosome 8"/>
</dbReference>
<dbReference type="EMBL" id="AP024423">
    <property type="protein sequence ID" value="BCR92572.1"/>
    <property type="molecule type" value="Genomic_DNA"/>
</dbReference>
<gene>
    <name evidence="2" type="ORF">ACHE_80472S</name>
</gene>
<accession>A0A7R7VXG6</accession>
<dbReference type="KEGG" id="ache:ACHE_80472S"/>
<evidence type="ECO:0000256" key="1">
    <source>
        <dbReference type="SAM" id="MobiDB-lite"/>
    </source>
</evidence>
<feature type="compositionally biased region" description="Basic and acidic residues" evidence="1">
    <location>
        <begin position="479"/>
        <end position="497"/>
    </location>
</feature>
<proteinExistence type="predicted"/>
<sequence length="509" mass="55484">MPLGETVAVIDKSGKVVNTSKQVFNIFNNARNAYRERKTQFQYERNAKVAERQAIKAMENFTFDDSHSVASSRRSGRSRSIARRPSAPGRSHHPRRASSRAPSHYSDEESVYAPPPAALPRRHTQPIMDTRDVPQQRPPTGRTMSDADIDMDLAYGDYNPEAMVPRNSDPPGAASPANNMQLQRIEDPELNSLVNRAQMLLEEAECLHYSATTAMSQLQQHPDAMAAVALTLAEISNLIGKMAPAAISMLKTSAPAVWALLASPQFLIAAGVGIGATIVMFGGYKIIKQIGGGGSNENKPKAIEEPERPEDLMEINTECLSSVEMWRRGVADVEANSVGTKVDGEFITHTAATMSGIDVNNARNSRDPRFKFDDDAATVSSRRTGRSRSVHTPRRESKSKPPTTSIFSKMRSQSKPPPPAKSPSKAPPPKAPSRAATTPMKTSKAPSPSKTPSKTPSKAPSPSTPSKTPSKPAFSRTYSKHDTHSERDSKQSKETPKRSSKLRLMFTSS</sequence>
<dbReference type="RefSeq" id="XP_043141085.1">
    <property type="nucleotide sequence ID" value="XM_043283846.1"/>
</dbReference>
<reference evidence="2" key="1">
    <citation type="submission" date="2021-01" db="EMBL/GenBank/DDBJ databases">
        <authorList>
            <consortium name="Aspergillus chevalieri M1 genome sequencing consortium"/>
            <person name="Kazuki M."/>
            <person name="Futagami T."/>
        </authorList>
    </citation>
    <scope>NUCLEOTIDE SEQUENCE</scope>
    <source>
        <strain evidence="2">M1</strain>
    </source>
</reference>